<reference evidence="2" key="1">
    <citation type="submission" date="2019-06" db="EMBL/GenBank/DDBJ databases">
        <authorList>
            <consortium name="Wellcome Sanger Institute Data Sharing"/>
        </authorList>
    </citation>
    <scope>NUCLEOTIDE SEQUENCE [LARGE SCALE GENOMIC DNA]</scope>
</reference>
<organism evidence="2 3">
    <name type="scientific">Salarias fasciatus</name>
    <name type="common">Jewelled blenny</name>
    <name type="synonym">Blennius fasciatus</name>
    <dbReference type="NCBI Taxonomy" id="181472"/>
    <lineage>
        <taxon>Eukaryota</taxon>
        <taxon>Metazoa</taxon>
        <taxon>Chordata</taxon>
        <taxon>Craniata</taxon>
        <taxon>Vertebrata</taxon>
        <taxon>Euteleostomi</taxon>
        <taxon>Actinopterygii</taxon>
        <taxon>Neopterygii</taxon>
        <taxon>Teleostei</taxon>
        <taxon>Neoteleostei</taxon>
        <taxon>Acanthomorphata</taxon>
        <taxon>Ovalentaria</taxon>
        <taxon>Blenniimorphae</taxon>
        <taxon>Blenniiformes</taxon>
        <taxon>Blennioidei</taxon>
        <taxon>Blenniidae</taxon>
        <taxon>Salariinae</taxon>
        <taxon>Salarias</taxon>
    </lineage>
</organism>
<dbReference type="Proteomes" id="UP000472267">
    <property type="component" value="Chromosome 20"/>
</dbReference>
<dbReference type="PANTHER" id="PTHR36960:SF1">
    <property type="entry name" value="SI:DKEY-32E6.3"/>
    <property type="match status" value="1"/>
</dbReference>
<dbReference type="OrthoDB" id="417678at2759"/>
<feature type="compositionally biased region" description="Basic and acidic residues" evidence="1">
    <location>
        <begin position="8"/>
        <end position="19"/>
    </location>
</feature>
<name>A0A672HD72_SALFA</name>
<sequence>MAGNSRAEGPEEPGRDTRDPAVPPGPPVPGRRRKKLVLHIDLNNTILVSDAVTGQGTVAALDYFLTTVTWGRRSRHGAWEWLSELPSLQPPCSDAVSYYSAFGRTPGFTSAAGRRFRGVLDRHLDLLRWPEGVKGDQELSVKGEDGRLYHWILPSFFQLLRDLALEGVEFAVVFRTFGTDLPRVLRAVSRALNDGAHPLFPELPDLKISVDLTPGKIRCSKNKTVLSRAEDRLSTRDGERGLYRYLSSVQGLGGFQDHFDWWLANGLSLRGGKPLWVDPFDQDVQHIFIDDNIRQNDEDTIVHPKVFVAPGGSDTRTASTVELYDISLVQTDLLQAISDPNYFTQRVHICLENYESNVQQGAV</sequence>
<dbReference type="InParanoid" id="A0A672HD72"/>
<protein>
    <submittedName>
        <fullName evidence="2">Uncharacterized LOC115408919</fullName>
    </submittedName>
</protein>
<evidence type="ECO:0000256" key="1">
    <source>
        <dbReference type="SAM" id="MobiDB-lite"/>
    </source>
</evidence>
<dbReference type="AlphaFoldDB" id="A0A672HD72"/>
<gene>
    <name evidence="2" type="primary">si:dkey-32e6.3</name>
</gene>
<reference evidence="2" key="3">
    <citation type="submission" date="2025-09" db="UniProtKB">
        <authorList>
            <consortium name="Ensembl"/>
        </authorList>
    </citation>
    <scope>IDENTIFICATION</scope>
</reference>
<dbReference type="OMA" id="CEGAVSY"/>
<proteinExistence type="predicted"/>
<accession>A0A672HD72</accession>
<dbReference type="Ensembl" id="ENSSFAT00005027980.1">
    <property type="protein sequence ID" value="ENSSFAP00005026940.1"/>
    <property type="gene ID" value="ENSSFAG00005013794.1"/>
</dbReference>
<feature type="region of interest" description="Disordered" evidence="1">
    <location>
        <begin position="1"/>
        <end position="33"/>
    </location>
</feature>
<evidence type="ECO:0000313" key="2">
    <source>
        <dbReference type="Ensembl" id="ENSSFAP00005026940.1"/>
    </source>
</evidence>
<reference evidence="2" key="2">
    <citation type="submission" date="2025-08" db="UniProtKB">
        <authorList>
            <consortium name="Ensembl"/>
        </authorList>
    </citation>
    <scope>IDENTIFICATION</scope>
</reference>
<evidence type="ECO:0000313" key="3">
    <source>
        <dbReference type="Proteomes" id="UP000472267"/>
    </source>
</evidence>
<dbReference type="PANTHER" id="PTHR36960">
    <property type="entry name" value="SI:DKEY-32E6.3"/>
    <property type="match status" value="1"/>
</dbReference>
<keyword evidence="3" id="KW-1185">Reference proteome</keyword>